<gene>
    <name evidence="7" type="ORF">BTN85_1846</name>
</gene>
<evidence type="ECO:0000256" key="3">
    <source>
        <dbReference type="ARBA" id="ARBA00022741"/>
    </source>
</evidence>
<dbReference type="InterPro" id="IPR027417">
    <property type="entry name" value="P-loop_NTPase"/>
</dbReference>
<keyword evidence="2" id="KW-0235">DNA replication</keyword>
<dbReference type="GO" id="GO:0006260">
    <property type="term" value="P:DNA replication"/>
    <property type="evidence" value="ECO:0007669"/>
    <property type="project" value="UniProtKB-KW"/>
</dbReference>
<dbReference type="InterPro" id="IPR049945">
    <property type="entry name" value="AAA_22"/>
</dbReference>
<evidence type="ECO:0000256" key="2">
    <source>
        <dbReference type="ARBA" id="ARBA00022705"/>
    </source>
</evidence>
<dbReference type="Pfam" id="PF22703">
    <property type="entry name" value="Cdc6_lid"/>
    <property type="match status" value="1"/>
</dbReference>
<reference evidence="7" key="1">
    <citation type="submission" date="2016-12" db="EMBL/GenBank/DDBJ databases">
        <title>Discovery of methanogenic haloarchaea.</title>
        <authorList>
            <person name="Sorokin D.Y."/>
            <person name="Makarova K.S."/>
            <person name="Abbas B."/>
            <person name="Ferrer M."/>
            <person name="Golyshin P.N."/>
        </authorList>
    </citation>
    <scope>NUCLEOTIDE SEQUENCE [LARGE SCALE GENOMIC DNA]</scope>
    <source>
        <strain evidence="7">HMET1</strain>
    </source>
</reference>
<organism evidence="7 8">
    <name type="scientific">Methanohalarchaeum thermophilum</name>
    <dbReference type="NCBI Taxonomy" id="1903181"/>
    <lineage>
        <taxon>Archaea</taxon>
        <taxon>Methanobacteriati</taxon>
        <taxon>Methanobacteriota</taxon>
        <taxon>Methanonatronarchaeia</taxon>
        <taxon>Methanonatronarchaeales</taxon>
        <taxon>Methanonatronarchaeaceae</taxon>
        <taxon>Candidatus Methanohalarchaeum</taxon>
    </lineage>
</organism>
<evidence type="ECO:0000256" key="4">
    <source>
        <dbReference type="ARBA" id="ARBA00022840"/>
    </source>
</evidence>
<comment type="similarity">
    <text evidence="1">Belongs to the CDC6/cdc18 family.</text>
</comment>
<dbReference type="SUPFAM" id="SSF52540">
    <property type="entry name" value="P-loop containing nucleoside triphosphate hydrolases"/>
    <property type="match status" value="1"/>
</dbReference>
<name>A0A1Q6DS56_METT1</name>
<dbReference type="PANTHER" id="PTHR10763:SF26">
    <property type="entry name" value="CELL DIVISION CONTROL PROTEIN 6 HOMOLOG"/>
    <property type="match status" value="1"/>
</dbReference>
<keyword evidence="4" id="KW-0067">ATP-binding</keyword>
<feature type="domain" description="Cdc6 AAA+ ATPase-type lid" evidence="6">
    <location>
        <begin position="203"/>
        <end position="269"/>
    </location>
</feature>
<feature type="domain" description="ORC1/DEAH AAA+ ATPase" evidence="5">
    <location>
        <begin position="49"/>
        <end position="168"/>
    </location>
</feature>
<dbReference type="InterPro" id="IPR050311">
    <property type="entry name" value="ORC1/CDC6"/>
</dbReference>
<evidence type="ECO:0000313" key="7">
    <source>
        <dbReference type="EMBL" id="OKY77199.1"/>
    </source>
</evidence>
<evidence type="ECO:0000259" key="5">
    <source>
        <dbReference type="Pfam" id="PF13401"/>
    </source>
</evidence>
<sequence>MFKEKSHKKGIIRSENYLSSSYRPPKPQARDQEIKQIVEALRPLAHRKEPDNLFIHGPAGVGKTTCIKHVFDNLEQETYAKTVYINCWQYNSRQSLITELLIQLGYPAVRRGKAVDELFTKLQTWLDRNRSIAVALDEFDQMSEQEKVIYDLIQASKNAEHEINLTLISNNKPQSLKFDERSHSRLNLNHIKFNPYTASQLHEILEKRVKEAFRPDSVSDDIIWSISEYIAEKSGDCRDALDLLLRAARKADYQNERKVKGKHLQKAKQ</sequence>
<dbReference type="NCBIfam" id="TIGR02928">
    <property type="entry name" value="orc1/cdc6 family replication initiation protein"/>
    <property type="match status" value="1"/>
</dbReference>
<keyword evidence="3" id="KW-0547">Nucleotide-binding</keyword>
<dbReference type="GO" id="GO:0016887">
    <property type="term" value="F:ATP hydrolysis activity"/>
    <property type="evidence" value="ECO:0007669"/>
    <property type="project" value="InterPro"/>
</dbReference>
<dbReference type="AlphaFoldDB" id="A0A1Q6DS56"/>
<comment type="caution">
    <text evidence="7">The sequence shown here is derived from an EMBL/GenBank/DDBJ whole genome shotgun (WGS) entry which is preliminary data.</text>
</comment>
<dbReference type="STRING" id="1903181.BTN85_1846"/>
<protein>
    <submittedName>
        <fullName evidence="7">Cdc6-related protein AAA superfamily ATPase</fullName>
    </submittedName>
</protein>
<evidence type="ECO:0000259" key="6">
    <source>
        <dbReference type="Pfam" id="PF22703"/>
    </source>
</evidence>
<dbReference type="Proteomes" id="UP000185744">
    <property type="component" value="Unassembled WGS sequence"/>
</dbReference>
<proteinExistence type="inferred from homology"/>
<evidence type="ECO:0000256" key="1">
    <source>
        <dbReference type="ARBA" id="ARBA00006184"/>
    </source>
</evidence>
<dbReference type="InterPro" id="IPR014277">
    <property type="entry name" value="Orc1/Cdc6_arc"/>
</dbReference>
<dbReference type="Gene3D" id="1.10.8.60">
    <property type="match status" value="1"/>
</dbReference>
<dbReference type="InterPro" id="IPR055237">
    <property type="entry name" value="Cdc6_lid"/>
</dbReference>
<dbReference type="PANTHER" id="PTHR10763">
    <property type="entry name" value="CELL DIVISION CONTROL PROTEIN 6-RELATED"/>
    <property type="match status" value="1"/>
</dbReference>
<dbReference type="CDD" id="cd00009">
    <property type="entry name" value="AAA"/>
    <property type="match status" value="1"/>
</dbReference>
<keyword evidence="8" id="KW-1185">Reference proteome</keyword>
<dbReference type="InParanoid" id="A0A1Q6DS56"/>
<dbReference type="GO" id="GO:0005524">
    <property type="term" value="F:ATP binding"/>
    <property type="evidence" value="ECO:0007669"/>
    <property type="project" value="UniProtKB-KW"/>
</dbReference>
<dbReference type="Pfam" id="PF13401">
    <property type="entry name" value="AAA_22"/>
    <property type="match status" value="1"/>
</dbReference>
<evidence type="ECO:0000313" key="8">
    <source>
        <dbReference type="Proteomes" id="UP000185744"/>
    </source>
</evidence>
<dbReference type="Gene3D" id="3.40.50.300">
    <property type="entry name" value="P-loop containing nucleotide triphosphate hydrolases"/>
    <property type="match status" value="1"/>
</dbReference>
<accession>A0A1Q6DS56</accession>
<dbReference type="EMBL" id="MSDW01000002">
    <property type="protein sequence ID" value="OKY77199.1"/>
    <property type="molecule type" value="Genomic_DNA"/>
</dbReference>